<keyword evidence="10" id="KW-1185">Reference proteome</keyword>
<dbReference type="NCBIfam" id="TIGR01727">
    <property type="entry name" value="oligo_HPY"/>
    <property type="match status" value="1"/>
</dbReference>
<dbReference type="Proteomes" id="UP000193355">
    <property type="component" value="Unassembled WGS sequence"/>
</dbReference>
<evidence type="ECO:0000256" key="1">
    <source>
        <dbReference type="ARBA" id="ARBA00004202"/>
    </source>
</evidence>
<keyword evidence="5" id="KW-0547">Nucleotide-binding</keyword>
<organism evidence="9 10">
    <name type="scientific">Dethiosulfovibrio salsuginis</name>
    <dbReference type="NCBI Taxonomy" id="561720"/>
    <lineage>
        <taxon>Bacteria</taxon>
        <taxon>Thermotogati</taxon>
        <taxon>Synergistota</taxon>
        <taxon>Synergistia</taxon>
        <taxon>Synergistales</taxon>
        <taxon>Dethiosulfovibrionaceae</taxon>
        <taxon>Dethiosulfovibrio</taxon>
    </lineage>
</organism>
<keyword evidence="6 9" id="KW-0067">ATP-binding</keyword>
<dbReference type="PROSITE" id="PS00211">
    <property type="entry name" value="ABC_TRANSPORTER_1"/>
    <property type="match status" value="1"/>
</dbReference>
<dbReference type="EMBL" id="FXBB01000003">
    <property type="protein sequence ID" value="SMG15255.1"/>
    <property type="molecule type" value="Genomic_DNA"/>
</dbReference>
<keyword evidence="7" id="KW-0472">Membrane</keyword>
<evidence type="ECO:0000256" key="3">
    <source>
        <dbReference type="ARBA" id="ARBA00022448"/>
    </source>
</evidence>
<name>A0A1X7IL38_9BACT</name>
<dbReference type="SMART" id="SM00382">
    <property type="entry name" value="AAA"/>
    <property type="match status" value="1"/>
</dbReference>
<sequence length="338" mass="37121">MTQMDDKKFILDIQDLTIHYVVESGTVHAVENLNLSLGYGENLGFVGETGAGKTTAALGIMRLVPDPPGKVIGGKIIFEGEDLLSKTESQMRAIRGGKISMIFQDPMTSLNPVITVDKQIAEMVLLHNDVTEQQALERAVEMLEMVGIKKERARDFPHQFSGGMKQRVVIAIALACNPALLIADEPTTALDVTIQAQVLELMKELRRKINTSLIMITHDLGIVAEMCDKVAIMYAGKVVEYASTEALFNRPAHPYTEGLFNSIPDLTEDEDELKVIKGLMPDPTDIPSGCSFHPRCPYAVETCSQEVPEMVEIEPGHFVACPVWGKKLLKDSAATEVK</sequence>
<dbReference type="OrthoDB" id="9806285at2"/>
<keyword evidence="3" id="KW-0813">Transport</keyword>
<comment type="subcellular location">
    <subcellularLocation>
        <location evidence="1">Cell membrane</location>
        <topology evidence="1">Peripheral membrane protein</topology>
    </subcellularLocation>
</comment>
<dbReference type="PROSITE" id="PS50893">
    <property type="entry name" value="ABC_TRANSPORTER_2"/>
    <property type="match status" value="1"/>
</dbReference>
<proteinExistence type="inferred from homology"/>
<dbReference type="FunFam" id="3.40.50.300:FF:000016">
    <property type="entry name" value="Oligopeptide ABC transporter ATP-binding component"/>
    <property type="match status" value="1"/>
</dbReference>
<evidence type="ECO:0000256" key="6">
    <source>
        <dbReference type="ARBA" id="ARBA00022840"/>
    </source>
</evidence>
<evidence type="ECO:0000313" key="9">
    <source>
        <dbReference type="EMBL" id="SMG15255.1"/>
    </source>
</evidence>
<dbReference type="InterPro" id="IPR017871">
    <property type="entry name" value="ABC_transporter-like_CS"/>
</dbReference>
<dbReference type="Pfam" id="PF00005">
    <property type="entry name" value="ABC_tran"/>
    <property type="match status" value="1"/>
</dbReference>
<reference evidence="10" key="1">
    <citation type="submission" date="2017-04" db="EMBL/GenBank/DDBJ databases">
        <authorList>
            <person name="Varghese N."/>
            <person name="Submissions S."/>
        </authorList>
    </citation>
    <scope>NUCLEOTIDE SEQUENCE [LARGE SCALE GENOMIC DNA]</scope>
    <source>
        <strain evidence="10">USBA 82</strain>
    </source>
</reference>
<dbReference type="InterPro" id="IPR027417">
    <property type="entry name" value="P-loop_NTPase"/>
</dbReference>
<dbReference type="GO" id="GO:0005886">
    <property type="term" value="C:plasma membrane"/>
    <property type="evidence" value="ECO:0007669"/>
    <property type="project" value="UniProtKB-SubCell"/>
</dbReference>
<dbReference type="Gene3D" id="3.40.50.300">
    <property type="entry name" value="P-loop containing nucleotide triphosphate hydrolases"/>
    <property type="match status" value="1"/>
</dbReference>
<dbReference type="InterPro" id="IPR003439">
    <property type="entry name" value="ABC_transporter-like_ATP-bd"/>
</dbReference>
<dbReference type="SUPFAM" id="SSF52540">
    <property type="entry name" value="P-loop containing nucleoside triphosphate hydrolases"/>
    <property type="match status" value="1"/>
</dbReference>
<dbReference type="InterPro" id="IPR003593">
    <property type="entry name" value="AAA+_ATPase"/>
</dbReference>
<dbReference type="InterPro" id="IPR050388">
    <property type="entry name" value="ABC_Ni/Peptide_Import"/>
</dbReference>
<dbReference type="GO" id="GO:0005524">
    <property type="term" value="F:ATP binding"/>
    <property type="evidence" value="ECO:0007669"/>
    <property type="project" value="UniProtKB-KW"/>
</dbReference>
<dbReference type="STRING" id="561720.SAMN06275492_10327"/>
<evidence type="ECO:0000256" key="2">
    <source>
        <dbReference type="ARBA" id="ARBA00005417"/>
    </source>
</evidence>
<dbReference type="GO" id="GO:0016887">
    <property type="term" value="F:ATP hydrolysis activity"/>
    <property type="evidence" value="ECO:0007669"/>
    <property type="project" value="InterPro"/>
</dbReference>
<evidence type="ECO:0000256" key="4">
    <source>
        <dbReference type="ARBA" id="ARBA00022475"/>
    </source>
</evidence>
<keyword evidence="4" id="KW-1003">Cell membrane</keyword>
<evidence type="ECO:0000256" key="5">
    <source>
        <dbReference type="ARBA" id="ARBA00022741"/>
    </source>
</evidence>
<evidence type="ECO:0000256" key="7">
    <source>
        <dbReference type="ARBA" id="ARBA00023136"/>
    </source>
</evidence>
<evidence type="ECO:0000313" key="10">
    <source>
        <dbReference type="Proteomes" id="UP000193355"/>
    </source>
</evidence>
<dbReference type="InterPro" id="IPR013563">
    <property type="entry name" value="Oligopep_ABC_C"/>
</dbReference>
<dbReference type="AlphaFoldDB" id="A0A1X7IL38"/>
<protein>
    <submittedName>
        <fullName evidence="9">Peptide/nickel transport system ATP-binding protein</fullName>
    </submittedName>
</protein>
<evidence type="ECO:0000259" key="8">
    <source>
        <dbReference type="PROSITE" id="PS50893"/>
    </source>
</evidence>
<dbReference type="PANTHER" id="PTHR43297">
    <property type="entry name" value="OLIGOPEPTIDE TRANSPORT ATP-BINDING PROTEIN APPD"/>
    <property type="match status" value="1"/>
</dbReference>
<gene>
    <name evidence="9" type="ORF">SAMN06275492_10327</name>
</gene>
<dbReference type="Pfam" id="PF08352">
    <property type="entry name" value="oligo_HPY"/>
    <property type="match status" value="1"/>
</dbReference>
<comment type="similarity">
    <text evidence="2">Belongs to the ABC transporter superfamily.</text>
</comment>
<accession>A0A1X7IL38</accession>
<dbReference type="CDD" id="cd03257">
    <property type="entry name" value="ABC_NikE_OppD_transporters"/>
    <property type="match status" value="1"/>
</dbReference>
<feature type="domain" description="ABC transporter" evidence="8">
    <location>
        <begin position="11"/>
        <end position="260"/>
    </location>
</feature>
<dbReference type="PANTHER" id="PTHR43297:SF2">
    <property type="entry name" value="DIPEPTIDE TRANSPORT ATP-BINDING PROTEIN DPPD"/>
    <property type="match status" value="1"/>
</dbReference>
<dbReference type="GO" id="GO:0015833">
    <property type="term" value="P:peptide transport"/>
    <property type="evidence" value="ECO:0007669"/>
    <property type="project" value="InterPro"/>
</dbReference>